<reference evidence="1 2" key="1">
    <citation type="submission" date="2019-04" db="EMBL/GenBank/DDBJ databases">
        <title>A novel phosphate-accumulating bacterium identified in bioreactor for phosphate removal from wastewater.</title>
        <authorList>
            <person name="Kotlyarov R.Y."/>
            <person name="Beletsky A.V."/>
            <person name="Kallistova A.Y."/>
            <person name="Dorofeev A.G."/>
            <person name="Nikolaev Y.Y."/>
            <person name="Pimenov N.V."/>
            <person name="Ravin N.V."/>
            <person name="Mardanov A.V."/>
        </authorList>
    </citation>
    <scope>NUCLEOTIDE SEQUENCE [LARGE SCALE GENOMIC DNA]</scope>
    <source>
        <strain evidence="1 2">Bin19</strain>
    </source>
</reference>
<sequence length="37" mass="3513">MRGRGAAGAGALNSASRTGCLAFCDGDVLIPVSSAGC</sequence>
<dbReference type="Proteomes" id="UP000306324">
    <property type="component" value="Unassembled WGS sequence"/>
</dbReference>
<gene>
    <name evidence="1" type="ORF">ACCUM_4307</name>
</gene>
<proteinExistence type="predicted"/>
<name>A0A5S4EM45_9PROT</name>
<organism evidence="1 2">
    <name type="scientific">Candidatus Accumulibacter phosphatis</name>
    <dbReference type="NCBI Taxonomy" id="327160"/>
    <lineage>
        <taxon>Bacteria</taxon>
        <taxon>Pseudomonadati</taxon>
        <taxon>Pseudomonadota</taxon>
        <taxon>Betaproteobacteria</taxon>
        <taxon>Candidatus Accumulibacter</taxon>
    </lineage>
</organism>
<accession>A0A5S4EM45</accession>
<dbReference type="AlphaFoldDB" id="A0A5S4EM45"/>
<evidence type="ECO:0000313" key="1">
    <source>
        <dbReference type="EMBL" id="TMQ76457.1"/>
    </source>
</evidence>
<dbReference type="EMBL" id="SWAD01000050">
    <property type="protein sequence ID" value="TMQ76457.1"/>
    <property type="molecule type" value="Genomic_DNA"/>
</dbReference>
<keyword evidence="2" id="KW-1185">Reference proteome</keyword>
<protein>
    <submittedName>
        <fullName evidence="1">Uncharacterized protein</fullName>
    </submittedName>
</protein>
<evidence type="ECO:0000313" key="2">
    <source>
        <dbReference type="Proteomes" id="UP000306324"/>
    </source>
</evidence>
<comment type="caution">
    <text evidence="1">The sequence shown here is derived from an EMBL/GenBank/DDBJ whole genome shotgun (WGS) entry which is preliminary data.</text>
</comment>